<evidence type="ECO:0000259" key="1">
    <source>
        <dbReference type="SMART" id="SM00642"/>
    </source>
</evidence>
<dbReference type="STRING" id="49280.A9996_02830"/>
<dbReference type="Gene3D" id="3.20.20.80">
    <property type="entry name" value="Glycosidases"/>
    <property type="match status" value="1"/>
</dbReference>
<evidence type="ECO:0000313" key="3">
    <source>
        <dbReference type="Proteomes" id="UP000248987"/>
    </source>
</evidence>
<feature type="domain" description="Glycosyl hydrolase family 13 catalytic" evidence="1">
    <location>
        <begin position="56"/>
        <end position="387"/>
    </location>
</feature>
<evidence type="ECO:0000313" key="2">
    <source>
        <dbReference type="EMBL" id="RAJ22793.1"/>
    </source>
</evidence>
<organism evidence="2 3">
    <name type="scientific">Gelidibacter algens</name>
    <dbReference type="NCBI Taxonomy" id="49280"/>
    <lineage>
        <taxon>Bacteria</taxon>
        <taxon>Pseudomonadati</taxon>
        <taxon>Bacteroidota</taxon>
        <taxon>Flavobacteriia</taxon>
        <taxon>Flavobacteriales</taxon>
        <taxon>Flavobacteriaceae</taxon>
        <taxon>Gelidibacter</taxon>
    </lineage>
</organism>
<dbReference type="OrthoDB" id="9805159at2"/>
<protein>
    <submittedName>
        <fullName evidence="2">Maltogenic amylase-like enzyme</fullName>
    </submittedName>
</protein>
<dbReference type="GO" id="GO:0005975">
    <property type="term" value="P:carbohydrate metabolic process"/>
    <property type="evidence" value="ECO:0007669"/>
    <property type="project" value="InterPro"/>
</dbReference>
<sequence>MKKIILAAFSFMLIMACKEEKKQETNLGEDTQEKFQPISDDVLETAVIYEANIRQYSPSGHFDEFTKDIPQLKQLGVKVIWLMPIFPISETKRKATGGADSKFASDFPEAEQAKYLGSYYAITDFTKINPEFGTIEDFRNLIKTAHDNGIYVILDWVPNHTGWDHTWIKNKPEYYTKDKDGNITHPIGTDWTDVADLNYDNQDMRKEMIADMQYWLKEEGVDGFRCDVAGSVPTDFWVEAIPQLRSTKDIFMLAEAWEPELAQDNLFDMVYGWNTHHAMNHMAQGKKDLKAWEDRLAEIDSLYEENDIIMNFVTNHDENSWSGTIKERMKGAAPLMTAFSYTIPGMPLIYSGMEYDMDYRLKFFEKDSIPKTKKEMWSLLEKLGELKNTNPALNGGKDPASYKNLETTNDKVLAFQRSKNDVTVTFVGNFSDQEQSLTPPLKGNFTDYITKESIEMNDKVLVLKPWEYKILTN</sequence>
<dbReference type="CDD" id="cd11313">
    <property type="entry name" value="AmyAc_arch_bac_AmyA"/>
    <property type="match status" value="1"/>
</dbReference>
<dbReference type="SUPFAM" id="SSF51011">
    <property type="entry name" value="Glycosyl hydrolase domain"/>
    <property type="match status" value="1"/>
</dbReference>
<dbReference type="AlphaFoldDB" id="A0A1A7R4Q4"/>
<dbReference type="InterPro" id="IPR013780">
    <property type="entry name" value="Glyco_hydro_b"/>
</dbReference>
<dbReference type="RefSeq" id="WP_066430815.1">
    <property type="nucleotide sequence ID" value="NZ_LZRN01000004.1"/>
</dbReference>
<dbReference type="Proteomes" id="UP000248987">
    <property type="component" value="Unassembled WGS sequence"/>
</dbReference>
<gene>
    <name evidence="2" type="ORF">LX77_02350</name>
</gene>
<dbReference type="PROSITE" id="PS51257">
    <property type="entry name" value="PROKAR_LIPOPROTEIN"/>
    <property type="match status" value="1"/>
</dbReference>
<accession>A0A1A7R4Q4</accession>
<dbReference type="EMBL" id="QLLQ01000008">
    <property type="protein sequence ID" value="RAJ22793.1"/>
    <property type="molecule type" value="Genomic_DNA"/>
</dbReference>
<dbReference type="InterPro" id="IPR017853">
    <property type="entry name" value="GH"/>
</dbReference>
<dbReference type="SMART" id="SM00642">
    <property type="entry name" value="Aamy"/>
    <property type="match status" value="1"/>
</dbReference>
<dbReference type="Gene3D" id="2.60.40.1180">
    <property type="entry name" value="Golgi alpha-mannosidase II"/>
    <property type="match status" value="1"/>
</dbReference>
<dbReference type="PANTHER" id="PTHR47786:SF2">
    <property type="entry name" value="GLYCOSYL HYDROLASE FAMILY 13 CATALYTIC DOMAIN-CONTAINING PROTEIN"/>
    <property type="match status" value="1"/>
</dbReference>
<comment type="caution">
    <text evidence="2">The sequence shown here is derived from an EMBL/GenBank/DDBJ whole genome shotgun (WGS) entry which is preliminary data.</text>
</comment>
<dbReference type="SUPFAM" id="SSF51445">
    <property type="entry name" value="(Trans)glycosidases"/>
    <property type="match status" value="1"/>
</dbReference>
<reference evidence="2 3" key="1">
    <citation type="submission" date="2018-06" db="EMBL/GenBank/DDBJ databases">
        <title>Genomic Encyclopedia of Archaeal and Bacterial Type Strains, Phase II (KMG-II): from individual species to whole genera.</title>
        <authorList>
            <person name="Goeker M."/>
        </authorList>
    </citation>
    <scope>NUCLEOTIDE SEQUENCE [LARGE SCALE GENOMIC DNA]</scope>
    <source>
        <strain evidence="2 3">DSM 12408</strain>
    </source>
</reference>
<proteinExistence type="predicted"/>
<dbReference type="PANTHER" id="PTHR47786">
    <property type="entry name" value="ALPHA-1,4-GLUCAN:MALTOSE-1-PHOSPHATE MALTOSYLTRANSFERASE"/>
    <property type="match status" value="1"/>
</dbReference>
<name>A0A1A7R4Q4_9FLAO</name>
<dbReference type="InterPro" id="IPR006047">
    <property type="entry name" value="GH13_cat_dom"/>
</dbReference>
<dbReference type="Pfam" id="PF00128">
    <property type="entry name" value="Alpha-amylase"/>
    <property type="match status" value="2"/>
</dbReference>
<keyword evidence="3" id="KW-1185">Reference proteome</keyword>